<proteinExistence type="predicted"/>
<comment type="caution">
    <text evidence="1">The sequence shown here is derived from an EMBL/GenBank/DDBJ whole genome shotgun (WGS) entry which is preliminary data.</text>
</comment>
<protein>
    <submittedName>
        <fullName evidence="1">Retrovirus-related Pol polyprotein from transposon TNT 1-94</fullName>
    </submittedName>
</protein>
<evidence type="ECO:0000313" key="1">
    <source>
        <dbReference type="EMBL" id="RVW64478.1"/>
    </source>
</evidence>
<dbReference type="Proteomes" id="UP000288805">
    <property type="component" value="Unassembled WGS sequence"/>
</dbReference>
<dbReference type="EMBL" id="QGNW01000719">
    <property type="protein sequence ID" value="RVW64478.1"/>
    <property type="molecule type" value="Genomic_DNA"/>
</dbReference>
<evidence type="ECO:0000313" key="2">
    <source>
        <dbReference type="Proteomes" id="UP000288805"/>
    </source>
</evidence>
<dbReference type="AlphaFoldDB" id="A0A438FX17"/>
<reference evidence="1 2" key="1">
    <citation type="journal article" date="2018" name="PLoS Genet.">
        <title>Population sequencing reveals clonal diversity and ancestral inbreeding in the grapevine cultivar Chardonnay.</title>
        <authorList>
            <person name="Roach M.J."/>
            <person name="Johnson D.L."/>
            <person name="Bohlmann J."/>
            <person name="van Vuuren H.J."/>
            <person name="Jones S.J."/>
            <person name="Pretorius I.S."/>
            <person name="Schmidt S.A."/>
            <person name="Borneman A.R."/>
        </authorList>
    </citation>
    <scope>NUCLEOTIDE SEQUENCE [LARGE SCALE GENOMIC DNA]</scope>
    <source>
        <strain evidence="2">cv. Chardonnay</strain>
        <tissue evidence="1">Leaf</tissue>
    </source>
</reference>
<gene>
    <name evidence="1" type="primary">POLX_3256</name>
    <name evidence="1" type="ORF">CK203_040388</name>
</gene>
<organism evidence="1 2">
    <name type="scientific">Vitis vinifera</name>
    <name type="common">Grape</name>
    <dbReference type="NCBI Taxonomy" id="29760"/>
    <lineage>
        <taxon>Eukaryota</taxon>
        <taxon>Viridiplantae</taxon>
        <taxon>Streptophyta</taxon>
        <taxon>Embryophyta</taxon>
        <taxon>Tracheophyta</taxon>
        <taxon>Spermatophyta</taxon>
        <taxon>Magnoliopsida</taxon>
        <taxon>eudicotyledons</taxon>
        <taxon>Gunneridae</taxon>
        <taxon>Pentapetalae</taxon>
        <taxon>rosids</taxon>
        <taxon>Vitales</taxon>
        <taxon>Vitaceae</taxon>
        <taxon>Viteae</taxon>
        <taxon>Vitis</taxon>
    </lineage>
</organism>
<accession>A0A438FX17</accession>
<name>A0A438FX17_VITVI</name>
<sequence>MFHERTKDIDVRYHFVSDIIAHGDIVVAKVSTHDNPADILTKIPPVAKFVHCLDLVEIVRSW</sequence>